<dbReference type="Proteomes" id="UP000000370">
    <property type="component" value="Chromosome"/>
</dbReference>
<reference evidence="2" key="1">
    <citation type="submission" date="2007-11" db="EMBL/GenBank/DDBJ databases">
        <title>Complete genome sequence of Clostridium phytofermentans ISDg.</title>
        <authorList>
            <person name="Leschine S.B."/>
            <person name="Warnick T.A."/>
            <person name="Blanchard J.L."/>
            <person name="Schnell D.J."/>
            <person name="Petit E.L."/>
            <person name="LaTouf W.G."/>
            <person name="Copeland A."/>
            <person name="Lucas S."/>
            <person name="Lapidus A."/>
            <person name="Barry K."/>
            <person name="Glavina del Rio T."/>
            <person name="Dalin E."/>
            <person name="Tice H."/>
            <person name="Pitluck S."/>
            <person name="Kiss H."/>
            <person name="Brettin T."/>
            <person name="Bruce D."/>
            <person name="Detter J.C."/>
            <person name="Han C."/>
            <person name="Kuske C."/>
            <person name="Schmutz J."/>
            <person name="Larimer F."/>
            <person name="Land M."/>
            <person name="Hauser L."/>
            <person name="Kyrpides N."/>
            <person name="Kim E.A."/>
            <person name="Richardson P."/>
        </authorList>
    </citation>
    <scope>NUCLEOTIDE SEQUENCE [LARGE SCALE GENOMIC DNA]</scope>
    <source>
        <strain evidence="2">ATCC 700394 / DSM 18823 / ISDg</strain>
    </source>
</reference>
<accession>A9KSF4</accession>
<proteinExistence type="predicted"/>
<gene>
    <name evidence="1" type="ordered locus">Cphy_3252</name>
</gene>
<dbReference type="HOGENOM" id="CLU_2069029_0_0_9"/>
<protein>
    <submittedName>
        <fullName evidence="1">Uncharacterized protein</fullName>
    </submittedName>
</protein>
<dbReference type="KEGG" id="cpy:Cphy_3252"/>
<sequence length="118" mass="13465">MIMVNFLTDAYDGGNFHEEQIWITFHPIKTSAKDHKSIYMQNTDKDNNIVSSYVTKGGILCSVLEYNNTNNVVVNIDFDSESIGNGYMMIEFIGIKWDKITEILDTLPFTEDNTDSQP</sequence>
<evidence type="ECO:0000313" key="1">
    <source>
        <dbReference type="EMBL" id="ABX43606.1"/>
    </source>
</evidence>
<dbReference type="EMBL" id="CP000885">
    <property type="protein sequence ID" value="ABX43606.1"/>
    <property type="molecule type" value="Genomic_DNA"/>
</dbReference>
<evidence type="ECO:0000313" key="2">
    <source>
        <dbReference type="Proteomes" id="UP000000370"/>
    </source>
</evidence>
<organism evidence="1 2">
    <name type="scientific">Lachnoclostridium phytofermentans (strain ATCC 700394 / DSM 18823 / ISDg)</name>
    <name type="common">Clostridium phytofermentans</name>
    <dbReference type="NCBI Taxonomy" id="357809"/>
    <lineage>
        <taxon>Bacteria</taxon>
        <taxon>Bacillati</taxon>
        <taxon>Bacillota</taxon>
        <taxon>Clostridia</taxon>
        <taxon>Lachnospirales</taxon>
        <taxon>Lachnospiraceae</taxon>
    </lineage>
</organism>
<name>A9KSF4_LACP7</name>
<keyword evidence="2" id="KW-1185">Reference proteome</keyword>
<dbReference type="AlphaFoldDB" id="A9KSF4"/>
<dbReference type="RefSeq" id="WP_012201256.1">
    <property type="nucleotide sequence ID" value="NC_010001.1"/>
</dbReference>